<evidence type="ECO:0000256" key="12">
    <source>
        <dbReference type="ARBA" id="ARBA00023242"/>
    </source>
</evidence>
<evidence type="ECO:0000256" key="4">
    <source>
        <dbReference type="ARBA" id="ARBA00012513"/>
    </source>
</evidence>
<dbReference type="SUPFAM" id="SSF48371">
    <property type="entry name" value="ARM repeat"/>
    <property type="match status" value="1"/>
</dbReference>
<dbReference type="InterPro" id="IPR036940">
    <property type="entry name" value="PI3/4_kinase_cat_sf"/>
</dbReference>
<dbReference type="PANTHER" id="PTHR11139:SF125">
    <property type="entry name" value="SERINE_THREONINE-PROTEIN KINASE MEC1"/>
    <property type="match status" value="1"/>
</dbReference>
<feature type="domain" description="FATC" evidence="19">
    <location>
        <begin position="2278"/>
        <end position="2310"/>
    </location>
</feature>
<comment type="caution">
    <text evidence="20">The sequence shown here is derived from an EMBL/GenBank/DDBJ whole genome shotgun (WGS) entry which is preliminary data.</text>
</comment>
<dbReference type="GO" id="GO:0000723">
    <property type="term" value="P:telomere maintenance"/>
    <property type="evidence" value="ECO:0007669"/>
    <property type="project" value="TreeGrafter"/>
</dbReference>
<evidence type="ECO:0000256" key="11">
    <source>
        <dbReference type="ARBA" id="ARBA00023204"/>
    </source>
</evidence>
<keyword evidence="10" id="KW-0067">ATP-binding</keyword>
<dbReference type="FunFam" id="1.10.1070.11:FF:000032">
    <property type="entry name" value="Protein kinase rad3"/>
    <property type="match status" value="1"/>
</dbReference>
<sequence length="2310" mass="259137">MARKGGGSTQRKAPSLPTAKVATNGNTNGIPPPSTIAAQIVHNAAKTHSRQDAASKVTFGELLKEFLQHPNTDEPDVQLVAFICVVAEAGLESLFRDDPFAQDEQREQGVRSINAITYLLLQKPHLLLQPKDGGDSGTSRPPVILWLFPKLLGLLTHATLRPIHGHVKGLLSFCLSIIARSTAYSRSAGRVMQLYKANITHIRDELKAINDSIPAQAKTCPITDTEIFSILHKDLQLALCLWIKGEWPEETESLREELCANGAASFTSNQIAEDAAKCIQVFQKMHLDEDRPAKRQKTLHESSEDANISAYHQLTLLLNGSSEDSPILTLANLHQIIEARYSSFSDNPKLNEVAQQQLLNALSKVACAGSRCLRPKRDGTKQWHNLTCALCDGSANKNRSPEVYWDNHGYGEDWKEVISALLAITKEPKFQKSTRPRVLMAVAIGRLFNHISDADYLNLERCELGQWLLACMSRSLRELKIAATHSLMVFLRNDISNRVRQKNRTSVVEFFDALVQRGVLADQETLILAYGHIARVCGELELPIILHRLVEYLGHPNALICGMAYRELDALAEPHEPEVLFEPYWRVLAFSVIKDIINKPQKAQQLADLTEQNVRQLLVSTQSYTLPHLVLTKRRDIIEKIAQARKVPVAEVLTQPRRNLAKILALLLSQSVPDVESFVIETLAEIEPQMREGSNDRLEGLIAMDITGIAIEILKLSAEQDKSRKAPYHRAFATLARLADTKSGQRRSSSRTKSLDEFCETHILGIIADFSDIVESPLTQGKTAPHPLPERKRCIAAIGDFISLARYSVNGALPQIRACLQSAMADPDLCDDAFLVWTAFLDALDADDTMLVVDQTFALIVEHWNIFSDDTQLLANKTVIALTQDYDAQLRARIEYLPSLATIPMMSKTEAELVRFKSNVETVRIFQAFGHRCKDQNAVVVRQALRELGPYLDANQKHLHQAIVGQKPLPVLADLTRSLLDASIRFSNNHSDITTLCAQCLGIIGGLDPYRVETVREKKRVLMLSNFSRRDEDIDFVALLLEQVLVKVFLSTTNATSQGWIAYVMQEMLKHCGFSALAVAKPRSSQISTEAQRWNEIPEPTRNVLTPFLNSRYSVNRNPTLQYKSPPSPIFNGEISHGTWLQTFVYDLLQKGQGVNVEMVFPVLARVIRGFDLSIATFILPFAALNVIVSDNDENMSCVGTELMAVLRREIQSTDQTDAVLIKQCSENVFQVLDYLSLWLQEKKKSVADARIMAGKTGRGVSEEEEMNAIKQISRVEGILQLIPAEVISQRAVECGSYARALFHWEQYYRQQQQLKLETNQAFEKDDLLQHLQSIYAQIDEPDSIEGITAHLKVLNPKQQIMEDRKAGRWTAAQSWYEIALAEKPDDLDTQVNLLTCLKESGQYDAILNYVDGFHATNSLSISTLPFAAEAAWSAGKWTQLERILGTSSDKIIGMTTDFNVCVGKALLALYNEDESEFKTLIATIRGNLSKSLSPSNTNSLQACHDILVKLHALYEIETISGVVTPHPPEREKVLENLDLRLDVIGAYTSDKQYILGVRRATMLVSRIDFSDLDIASAWLTTGRLARKGGFMTTAFNSVLHADQLGDGASKIEYSKLLWKEGHHRKAIQNLRGAIDSNAFQNSDSLPINVSITTDGRGADQLSKVKCHAQLLLAKWLDRAGQTKSGSLKDAYATGVMSYPKWDKGHYYLGRYYLKLLESEKKLPITKQSQEYLAGSLIKLVIENFVRSTVYGTKYYYQTLPKILTLWLDLGTEVMNISPRSARDKELYDHRVAYLDHINKYLKRYAGERMPAYTWYTAFPQIITRISHPNKNVWDALQSIILRVAAVYPQQTLWSLLAVLHSTQDDRRARGTAVLQKLRDQSKRKNGALDLKNVIVQGQRLTDALLIACDAPVEQRVTHVSLSKDLGFSHKLAPSQLVVPIEANLLPNLPAGNDSKTIRLHNPFPQDAITINGFMDDVLVLSSLQRPRKINVRGSDGHSYGLLCKPKDDLRKDQRLMEFNAMINRALQKDIESSKRRLYIRTYAVTPLNEECGAIEWVEGLRPMRDIIIRFYRQHNVQIDYAEIRMLLNEASSSPSKVPIFTDKILGKFMPVLHEWFVETFPEPEAWLSARLRYTRSCAVMSIAGHVLGLGDRHGENVSLEQGTGGTFHVDFNCLFDKGLTFEKPELVPFRLTHNMVDAMGPQGVEGPFRKAAELVYSILRQHEDTLITILETFVHDPTADFLGGKRRKKIPGVPDTPQEVLDSVRTKVNGYLKGESVPLSVEGYVDALIAMARDPMNLAAMYIGWCAFF</sequence>
<dbReference type="GO" id="GO:0005524">
    <property type="term" value="F:ATP binding"/>
    <property type="evidence" value="ECO:0007669"/>
    <property type="project" value="UniProtKB-KW"/>
</dbReference>
<dbReference type="GO" id="GO:0006281">
    <property type="term" value="P:DNA repair"/>
    <property type="evidence" value="ECO:0007669"/>
    <property type="project" value="UniProtKB-KW"/>
</dbReference>
<dbReference type="EC" id="2.7.11.1" evidence="4"/>
<dbReference type="GO" id="GO:0004674">
    <property type="term" value="F:protein serine/threonine kinase activity"/>
    <property type="evidence" value="ECO:0007669"/>
    <property type="project" value="UniProtKB-KW"/>
</dbReference>
<keyword evidence="11" id="KW-0234">DNA repair</keyword>
<dbReference type="InterPro" id="IPR003152">
    <property type="entry name" value="FATC_dom"/>
</dbReference>
<gene>
    <name evidence="20" type="primary">MEC1</name>
    <name evidence="20" type="ORF">E8E12_006215</name>
</gene>
<comment type="subunit">
    <text evidence="3">Associates with DNA double-strand breaks.</text>
</comment>
<dbReference type="PROSITE" id="PS50290">
    <property type="entry name" value="PI3_4_KINASE_3"/>
    <property type="match status" value="1"/>
</dbReference>
<dbReference type="GO" id="GO:0005694">
    <property type="term" value="C:chromosome"/>
    <property type="evidence" value="ECO:0007669"/>
    <property type="project" value="TreeGrafter"/>
</dbReference>
<evidence type="ECO:0000256" key="7">
    <source>
        <dbReference type="ARBA" id="ARBA00022741"/>
    </source>
</evidence>
<evidence type="ECO:0000256" key="13">
    <source>
        <dbReference type="ARBA" id="ARBA00025079"/>
    </source>
</evidence>
<dbReference type="Pfam" id="PF25030">
    <property type="entry name" value="M-HEAT_ATR"/>
    <property type="match status" value="1"/>
</dbReference>
<feature type="domain" description="PI3K/PI4K catalytic" evidence="17">
    <location>
        <begin position="1974"/>
        <end position="2283"/>
    </location>
</feature>
<dbReference type="PROSITE" id="PS00916">
    <property type="entry name" value="PI3_4_KINASE_2"/>
    <property type="match status" value="1"/>
</dbReference>
<dbReference type="SUPFAM" id="SSF56112">
    <property type="entry name" value="Protein kinase-like (PK-like)"/>
    <property type="match status" value="1"/>
</dbReference>
<dbReference type="CDD" id="cd00892">
    <property type="entry name" value="PIKKc_ATR"/>
    <property type="match status" value="1"/>
</dbReference>
<keyword evidence="21" id="KW-1185">Reference proteome</keyword>
<proteinExistence type="inferred from homology"/>
<name>A0A9P5BZ41_9PLEO</name>
<feature type="region of interest" description="Disordered" evidence="16">
    <location>
        <begin position="1"/>
        <end position="34"/>
    </location>
</feature>
<evidence type="ECO:0000256" key="3">
    <source>
        <dbReference type="ARBA" id="ARBA00011370"/>
    </source>
</evidence>
<dbReference type="GO" id="GO:0005634">
    <property type="term" value="C:nucleus"/>
    <property type="evidence" value="ECO:0007669"/>
    <property type="project" value="UniProtKB-SubCell"/>
</dbReference>
<dbReference type="Pfam" id="PF02260">
    <property type="entry name" value="FATC"/>
    <property type="match status" value="1"/>
</dbReference>
<protein>
    <recommendedName>
        <fullName evidence="4">non-specific serine/threonine protein kinase</fullName>
        <ecNumber evidence="4">2.7.11.1</ecNumber>
    </recommendedName>
</protein>
<dbReference type="Proteomes" id="UP000758155">
    <property type="component" value="Unassembled WGS sequence"/>
</dbReference>
<evidence type="ECO:0000259" key="19">
    <source>
        <dbReference type="PROSITE" id="PS51190"/>
    </source>
</evidence>
<evidence type="ECO:0000313" key="21">
    <source>
        <dbReference type="Proteomes" id="UP000758155"/>
    </source>
</evidence>
<evidence type="ECO:0000256" key="14">
    <source>
        <dbReference type="ARBA" id="ARBA00047899"/>
    </source>
</evidence>
<keyword evidence="8" id="KW-0227">DNA damage</keyword>
<dbReference type="Gene3D" id="1.10.1070.11">
    <property type="entry name" value="Phosphatidylinositol 3-/4-kinase, catalytic domain"/>
    <property type="match status" value="1"/>
</dbReference>
<evidence type="ECO:0000256" key="8">
    <source>
        <dbReference type="ARBA" id="ARBA00022763"/>
    </source>
</evidence>
<dbReference type="SMART" id="SM00146">
    <property type="entry name" value="PI3Kc"/>
    <property type="match status" value="1"/>
</dbReference>
<dbReference type="InterPro" id="IPR003151">
    <property type="entry name" value="PIK-rel_kinase_FAT"/>
</dbReference>
<reference evidence="20" key="1">
    <citation type="submission" date="2019-04" db="EMBL/GenBank/DDBJ databases">
        <title>Sequencing of skin fungus with MAO and IRED activity.</title>
        <authorList>
            <person name="Marsaioli A.J."/>
            <person name="Bonatto J.M.C."/>
            <person name="Reis Junior O."/>
        </authorList>
    </citation>
    <scope>NUCLEOTIDE SEQUENCE</scope>
    <source>
        <strain evidence="20">28M1</strain>
    </source>
</reference>
<feature type="domain" description="FAT" evidence="18">
    <location>
        <begin position="1287"/>
        <end position="1862"/>
    </location>
</feature>
<dbReference type="PROSITE" id="PS51190">
    <property type="entry name" value="FATC"/>
    <property type="match status" value="1"/>
</dbReference>
<evidence type="ECO:0000256" key="6">
    <source>
        <dbReference type="ARBA" id="ARBA00022679"/>
    </source>
</evidence>
<keyword evidence="9 20" id="KW-0418">Kinase</keyword>
<organism evidence="20 21">
    <name type="scientific">Didymella heteroderae</name>
    <dbReference type="NCBI Taxonomy" id="1769908"/>
    <lineage>
        <taxon>Eukaryota</taxon>
        <taxon>Fungi</taxon>
        <taxon>Dikarya</taxon>
        <taxon>Ascomycota</taxon>
        <taxon>Pezizomycotina</taxon>
        <taxon>Dothideomycetes</taxon>
        <taxon>Pleosporomycetidae</taxon>
        <taxon>Pleosporales</taxon>
        <taxon>Pleosporineae</taxon>
        <taxon>Didymellaceae</taxon>
        <taxon>Didymella</taxon>
    </lineage>
</organism>
<accession>A0A9P5BZ41</accession>
<dbReference type="InterPro" id="IPR018936">
    <property type="entry name" value="PI3/4_kinase_CS"/>
</dbReference>
<evidence type="ECO:0000259" key="18">
    <source>
        <dbReference type="PROSITE" id="PS51189"/>
    </source>
</evidence>
<keyword evidence="7" id="KW-0547">Nucleotide-binding</keyword>
<dbReference type="InterPro" id="IPR014009">
    <property type="entry name" value="PIK_FAT"/>
</dbReference>
<dbReference type="SMART" id="SM00802">
    <property type="entry name" value="UME"/>
    <property type="match status" value="1"/>
</dbReference>
<dbReference type="InterPro" id="IPR057564">
    <property type="entry name" value="HEAT_ATR"/>
</dbReference>
<evidence type="ECO:0000256" key="15">
    <source>
        <dbReference type="ARBA" id="ARBA00048679"/>
    </source>
</evidence>
<comment type="function">
    <text evidence="13">Serine/threonine protein kinase which activates checkpoint signaling upon genotoxic stresses such as ionizing radiation (IR), ultraviolet light (UV), or DNA replication stalling, thereby acting as a DNA damage sensor. Recognizes the substrate consensus sequence [ST]-Q. Phosphorylates histone H2A to form H2AS128ph (gamma-H2A) at sites of DNA damage, involved in the regulation of DNA damage response mechanism. Required for the control of telomere length and genome stability.</text>
</comment>
<dbReference type="GO" id="GO:0000077">
    <property type="term" value="P:DNA damage checkpoint signaling"/>
    <property type="evidence" value="ECO:0007669"/>
    <property type="project" value="TreeGrafter"/>
</dbReference>
<dbReference type="PROSITE" id="PS51189">
    <property type="entry name" value="FAT"/>
    <property type="match status" value="1"/>
</dbReference>
<dbReference type="Pfam" id="PF00454">
    <property type="entry name" value="PI3_PI4_kinase"/>
    <property type="match status" value="1"/>
</dbReference>
<dbReference type="SMART" id="SM01343">
    <property type="entry name" value="FATC"/>
    <property type="match status" value="1"/>
</dbReference>
<comment type="catalytic activity">
    <reaction evidence="15">
        <text>L-seryl-[protein] + ATP = O-phospho-L-seryl-[protein] + ADP + H(+)</text>
        <dbReference type="Rhea" id="RHEA:17989"/>
        <dbReference type="Rhea" id="RHEA-COMP:9863"/>
        <dbReference type="Rhea" id="RHEA-COMP:11604"/>
        <dbReference type="ChEBI" id="CHEBI:15378"/>
        <dbReference type="ChEBI" id="CHEBI:29999"/>
        <dbReference type="ChEBI" id="CHEBI:30616"/>
        <dbReference type="ChEBI" id="CHEBI:83421"/>
        <dbReference type="ChEBI" id="CHEBI:456216"/>
        <dbReference type="EC" id="2.7.11.1"/>
    </reaction>
</comment>
<evidence type="ECO:0000256" key="9">
    <source>
        <dbReference type="ARBA" id="ARBA00022777"/>
    </source>
</evidence>
<comment type="subcellular location">
    <subcellularLocation>
        <location evidence="1">Nucleus</location>
    </subcellularLocation>
</comment>
<keyword evidence="5" id="KW-0723">Serine/threonine-protein kinase</keyword>
<dbReference type="InterPro" id="IPR011009">
    <property type="entry name" value="Kinase-like_dom_sf"/>
</dbReference>
<dbReference type="Pfam" id="PF23593">
    <property type="entry name" value="HEAT_ATR"/>
    <property type="match status" value="1"/>
</dbReference>
<keyword evidence="6" id="KW-0808">Transferase</keyword>
<evidence type="ECO:0000256" key="2">
    <source>
        <dbReference type="ARBA" id="ARBA00010769"/>
    </source>
</evidence>
<dbReference type="InterPro" id="IPR012993">
    <property type="entry name" value="UME"/>
</dbReference>
<dbReference type="InterPro" id="IPR050517">
    <property type="entry name" value="DDR_Repair_Kinase"/>
</dbReference>
<comment type="similarity">
    <text evidence="2">Belongs to the PI3/PI4-kinase family. ATM subfamily.</text>
</comment>
<dbReference type="PANTHER" id="PTHR11139">
    <property type="entry name" value="ATAXIA TELANGIECTASIA MUTATED ATM -RELATED"/>
    <property type="match status" value="1"/>
</dbReference>
<evidence type="ECO:0000256" key="16">
    <source>
        <dbReference type="SAM" id="MobiDB-lite"/>
    </source>
</evidence>
<dbReference type="Gene3D" id="3.30.1010.10">
    <property type="entry name" value="Phosphatidylinositol 3-kinase Catalytic Subunit, Chain A, domain 4"/>
    <property type="match status" value="1"/>
</dbReference>
<evidence type="ECO:0000256" key="5">
    <source>
        <dbReference type="ARBA" id="ARBA00022527"/>
    </source>
</evidence>
<dbReference type="Pfam" id="PF02259">
    <property type="entry name" value="FAT"/>
    <property type="match status" value="1"/>
</dbReference>
<evidence type="ECO:0000259" key="17">
    <source>
        <dbReference type="PROSITE" id="PS50290"/>
    </source>
</evidence>
<keyword evidence="12" id="KW-0539">Nucleus</keyword>
<dbReference type="InterPro" id="IPR000403">
    <property type="entry name" value="PI3/4_kinase_cat_dom"/>
</dbReference>
<evidence type="ECO:0000313" key="20">
    <source>
        <dbReference type="EMBL" id="KAF3036071.1"/>
    </source>
</evidence>
<comment type="catalytic activity">
    <reaction evidence="14">
        <text>L-threonyl-[protein] + ATP = O-phospho-L-threonyl-[protein] + ADP + H(+)</text>
        <dbReference type="Rhea" id="RHEA:46608"/>
        <dbReference type="Rhea" id="RHEA-COMP:11060"/>
        <dbReference type="Rhea" id="RHEA-COMP:11605"/>
        <dbReference type="ChEBI" id="CHEBI:15378"/>
        <dbReference type="ChEBI" id="CHEBI:30013"/>
        <dbReference type="ChEBI" id="CHEBI:30616"/>
        <dbReference type="ChEBI" id="CHEBI:61977"/>
        <dbReference type="ChEBI" id="CHEBI:456216"/>
        <dbReference type="EC" id="2.7.11.1"/>
    </reaction>
</comment>
<evidence type="ECO:0000256" key="10">
    <source>
        <dbReference type="ARBA" id="ARBA00022840"/>
    </source>
</evidence>
<evidence type="ECO:0000256" key="1">
    <source>
        <dbReference type="ARBA" id="ARBA00004123"/>
    </source>
</evidence>
<dbReference type="Pfam" id="PF08064">
    <property type="entry name" value="UME"/>
    <property type="match status" value="1"/>
</dbReference>
<dbReference type="InterPro" id="IPR056802">
    <property type="entry name" value="ATR-like_M-HEAT"/>
</dbReference>
<dbReference type="EMBL" id="SWKV01000053">
    <property type="protein sequence ID" value="KAF3036071.1"/>
    <property type="molecule type" value="Genomic_DNA"/>
</dbReference>
<dbReference type="OrthoDB" id="381190at2759"/>
<dbReference type="InterPro" id="IPR016024">
    <property type="entry name" value="ARM-type_fold"/>
</dbReference>